<sequence>MRKAAPRGRRPLTKTQLLPLPADQVHRLSLKNHLALAGLRVGHGDLDVIGTLLHVLYLAYFLHDAGDPDPDRYRRAEAALVQCVSCAERGEPWTLTDVERAALEQLVIAHDAQLSTVPAHRYLDAWERVLRVTAHGARSPIRAAGRAADPAA</sequence>
<dbReference type="EMBL" id="LOXM01000177">
    <property type="protein sequence ID" value="KVG62125.1"/>
    <property type="molecule type" value="Genomic_DNA"/>
</dbReference>
<dbReference type="OrthoDB" id="9031885at2"/>
<evidence type="ECO:0000313" key="2">
    <source>
        <dbReference type="Proteomes" id="UP000064029"/>
    </source>
</evidence>
<dbReference type="Proteomes" id="UP000064029">
    <property type="component" value="Unassembled WGS sequence"/>
</dbReference>
<organism evidence="1 2">
    <name type="scientific">Burkholderia ubonensis</name>
    <dbReference type="NCBI Taxonomy" id="101571"/>
    <lineage>
        <taxon>Bacteria</taxon>
        <taxon>Pseudomonadati</taxon>
        <taxon>Pseudomonadota</taxon>
        <taxon>Betaproteobacteria</taxon>
        <taxon>Burkholderiales</taxon>
        <taxon>Burkholderiaceae</taxon>
        <taxon>Burkholderia</taxon>
        <taxon>Burkholderia cepacia complex</taxon>
    </lineage>
</organism>
<name>A0A103R6H6_9BURK</name>
<reference evidence="1 2" key="1">
    <citation type="submission" date="2015-11" db="EMBL/GenBank/DDBJ databases">
        <title>Expanding the genomic diversity of Burkholderia species for the development of highly accurate diagnostics.</title>
        <authorList>
            <person name="Sahl J."/>
            <person name="Keim P."/>
            <person name="Wagner D."/>
        </authorList>
    </citation>
    <scope>NUCLEOTIDE SEQUENCE [LARGE SCALE GENOMIC DNA]</scope>
    <source>
        <strain evidence="1 2">MSMB2036</strain>
    </source>
</reference>
<protein>
    <recommendedName>
        <fullName evidence="3">Fis family transcriptional regulator</fullName>
    </recommendedName>
</protein>
<evidence type="ECO:0000313" key="1">
    <source>
        <dbReference type="EMBL" id="KVG62125.1"/>
    </source>
</evidence>
<comment type="caution">
    <text evidence="1">The sequence shown here is derived from an EMBL/GenBank/DDBJ whole genome shotgun (WGS) entry which is preliminary data.</text>
</comment>
<gene>
    <name evidence="1" type="ORF">WJ33_30280</name>
</gene>
<dbReference type="AlphaFoldDB" id="A0A103R6H6"/>
<proteinExistence type="predicted"/>
<accession>A0A103R6H6</accession>
<evidence type="ECO:0008006" key="3">
    <source>
        <dbReference type="Google" id="ProtNLM"/>
    </source>
</evidence>